<evidence type="ECO:0000313" key="2">
    <source>
        <dbReference type="Proteomes" id="UP000015105"/>
    </source>
</evidence>
<name>A0A453HKP8_AEGTS</name>
<dbReference type="Gramene" id="AET4Gv20221400.7">
    <property type="protein sequence ID" value="AET4Gv20221400.7"/>
    <property type="gene ID" value="AET4Gv20221400"/>
</dbReference>
<organism evidence="1 2">
    <name type="scientific">Aegilops tauschii subsp. strangulata</name>
    <name type="common">Goatgrass</name>
    <dbReference type="NCBI Taxonomy" id="200361"/>
    <lineage>
        <taxon>Eukaryota</taxon>
        <taxon>Viridiplantae</taxon>
        <taxon>Streptophyta</taxon>
        <taxon>Embryophyta</taxon>
        <taxon>Tracheophyta</taxon>
        <taxon>Spermatophyta</taxon>
        <taxon>Magnoliopsida</taxon>
        <taxon>Liliopsida</taxon>
        <taxon>Poales</taxon>
        <taxon>Poaceae</taxon>
        <taxon>BOP clade</taxon>
        <taxon>Pooideae</taxon>
        <taxon>Triticodae</taxon>
        <taxon>Triticeae</taxon>
        <taxon>Triticinae</taxon>
        <taxon>Aegilops</taxon>
    </lineage>
</organism>
<dbReference type="EnsemblPlants" id="AET4Gv20221400.7">
    <property type="protein sequence ID" value="AET4Gv20221400.7"/>
    <property type="gene ID" value="AET4Gv20221400"/>
</dbReference>
<dbReference type="Gramene" id="AET4Gv20221400.2">
    <property type="protein sequence ID" value="AET4Gv20221400.2"/>
    <property type="gene ID" value="AET4Gv20221400"/>
</dbReference>
<dbReference type="Gramene" id="AET4Gv20221400.10">
    <property type="protein sequence ID" value="AET4Gv20221400.10"/>
    <property type="gene ID" value="AET4Gv20221400"/>
</dbReference>
<dbReference type="EnsemblPlants" id="AET4Gv20221400.11">
    <property type="protein sequence ID" value="AET4Gv20221400.11"/>
    <property type="gene ID" value="AET4Gv20221400"/>
</dbReference>
<dbReference type="Proteomes" id="UP000015105">
    <property type="component" value="Chromosome 4D"/>
</dbReference>
<dbReference type="EnsemblPlants" id="AET4Gv20221400.2">
    <property type="protein sequence ID" value="AET4Gv20221400.2"/>
    <property type="gene ID" value="AET4Gv20221400"/>
</dbReference>
<reference evidence="1" key="4">
    <citation type="submission" date="2019-03" db="UniProtKB">
        <authorList>
            <consortium name="EnsemblPlants"/>
        </authorList>
    </citation>
    <scope>IDENTIFICATION</scope>
</reference>
<reference evidence="2" key="1">
    <citation type="journal article" date="2014" name="Science">
        <title>Ancient hybridizations among the ancestral genomes of bread wheat.</title>
        <authorList>
            <consortium name="International Wheat Genome Sequencing Consortium,"/>
            <person name="Marcussen T."/>
            <person name="Sandve S.R."/>
            <person name="Heier L."/>
            <person name="Spannagl M."/>
            <person name="Pfeifer M."/>
            <person name="Jakobsen K.S."/>
            <person name="Wulff B.B."/>
            <person name="Steuernagel B."/>
            <person name="Mayer K.F."/>
            <person name="Olsen O.A."/>
        </authorList>
    </citation>
    <scope>NUCLEOTIDE SEQUENCE [LARGE SCALE GENOMIC DNA]</scope>
    <source>
        <strain evidence="2">cv. AL8/78</strain>
    </source>
</reference>
<reference evidence="1" key="5">
    <citation type="journal article" date="2021" name="G3 (Bethesda)">
        <title>Aegilops tauschii genome assembly Aet v5.0 features greater sequence contiguity and improved annotation.</title>
        <authorList>
            <person name="Wang L."/>
            <person name="Zhu T."/>
            <person name="Rodriguez J.C."/>
            <person name="Deal K.R."/>
            <person name="Dubcovsky J."/>
            <person name="McGuire P.E."/>
            <person name="Lux T."/>
            <person name="Spannagl M."/>
            <person name="Mayer K.F.X."/>
            <person name="Baldrich P."/>
            <person name="Meyers B.C."/>
            <person name="Huo N."/>
            <person name="Gu Y.Q."/>
            <person name="Zhou H."/>
            <person name="Devos K.M."/>
            <person name="Bennetzen J.L."/>
            <person name="Unver T."/>
            <person name="Budak H."/>
            <person name="Gulick P.J."/>
            <person name="Galiba G."/>
            <person name="Kalapos B."/>
            <person name="Nelson D.R."/>
            <person name="Li P."/>
            <person name="You F.M."/>
            <person name="Luo M.C."/>
            <person name="Dvorak J."/>
        </authorList>
    </citation>
    <scope>NUCLEOTIDE SEQUENCE [LARGE SCALE GENOMIC DNA]</scope>
    <source>
        <strain evidence="1">cv. AL8/78</strain>
    </source>
</reference>
<sequence length="43" mass="4773">MFFLKAASYLDCANQQVLPHIASELRRQLPVDLANGNLNSLSL</sequence>
<dbReference type="EnsemblPlants" id="AET4Gv20221400.10">
    <property type="protein sequence ID" value="AET4Gv20221400.10"/>
    <property type="gene ID" value="AET4Gv20221400"/>
</dbReference>
<reference evidence="2" key="2">
    <citation type="journal article" date="2017" name="Nat. Plants">
        <title>The Aegilops tauschii genome reveals multiple impacts of transposons.</title>
        <authorList>
            <person name="Zhao G."/>
            <person name="Zou C."/>
            <person name="Li K."/>
            <person name="Wang K."/>
            <person name="Li T."/>
            <person name="Gao L."/>
            <person name="Zhang X."/>
            <person name="Wang H."/>
            <person name="Yang Z."/>
            <person name="Liu X."/>
            <person name="Jiang W."/>
            <person name="Mao L."/>
            <person name="Kong X."/>
            <person name="Jiao Y."/>
            <person name="Jia J."/>
        </authorList>
    </citation>
    <scope>NUCLEOTIDE SEQUENCE [LARGE SCALE GENOMIC DNA]</scope>
    <source>
        <strain evidence="2">cv. AL8/78</strain>
    </source>
</reference>
<protein>
    <submittedName>
        <fullName evidence="1">Uncharacterized protein</fullName>
    </submittedName>
</protein>
<keyword evidence="2" id="KW-1185">Reference proteome</keyword>
<accession>A0A453HKP8</accession>
<dbReference type="AlphaFoldDB" id="A0A453HKP8"/>
<reference evidence="1" key="3">
    <citation type="journal article" date="2017" name="Nature">
        <title>Genome sequence of the progenitor of the wheat D genome Aegilops tauschii.</title>
        <authorList>
            <person name="Luo M.C."/>
            <person name="Gu Y.Q."/>
            <person name="Puiu D."/>
            <person name="Wang H."/>
            <person name="Twardziok S.O."/>
            <person name="Deal K.R."/>
            <person name="Huo N."/>
            <person name="Zhu T."/>
            <person name="Wang L."/>
            <person name="Wang Y."/>
            <person name="McGuire P.E."/>
            <person name="Liu S."/>
            <person name="Long H."/>
            <person name="Ramasamy R.K."/>
            <person name="Rodriguez J.C."/>
            <person name="Van S.L."/>
            <person name="Yuan L."/>
            <person name="Wang Z."/>
            <person name="Xia Z."/>
            <person name="Xiao L."/>
            <person name="Anderson O.D."/>
            <person name="Ouyang S."/>
            <person name="Liang Y."/>
            <person name="Zimin A.V."/>
            <person name="Pertea G."/>
            <person name="Qi P."/>
            <person name="Bennetzen J.L."/>
            <person name="Dai X."/>
            <person name="Dawson M.W."/>
            <person name="Muller H.G."/>
            <person name="Kugler K."/>
            <person name="Rivarola-Duarte L."/>
            <person name="Spannagl M."/>
            <person name="Mayer K.F.X."/>
            <person name="Lu F.H."/>
            <person name="Bevan M.W."/>
            <person name="Leroy P."/>
            <person name="Li P."/>
            <person name="You F.M."/>
            <person name="Sun Q."/>
            <person name="Liu Z."/>
            <person name="Lyons E."/>
            <person name="Wicker T."/>
            <person name="Salzberg S.L."/>
            <person name="Devos K.M."/>
            <person name="Dvorak J."/>
        </authorList>
    </citation>
    <scope>NUCLEOTIDE SEQUENCE [LARGE SCALE GENOMIC DNA]</scope>
    <source>
        <strain evidence="1">cv. AL8/78</strain>
    </source>
</reference>
<dbReference type="Gramene" id="AET4Gv20221400.8">
    <property type="protein sequence ID" value="AET4Gv20221400.8"/>
    <property type="gene ID" value="AET4Gv20221400"/>
</dbReference>
<dbReference type="EnsemblPlants" id="AET4Gv20221400.6">
    <property type="protein sequence ID" value="AET4Gv20221400.6"/>
    <property type="gene ID" value="AET4Gv20221400"/>
</dbReference>
<dbReference type="Gramene" id="AET4Gv20221400.6">
    <property type="protein sequence ID" value="AET4Gv20221400.6"/>
    <property type="gene ID" value="AET4Gv20221400"/>
</dbReference>
<proteinExistence type="predicted"/>
<evidence type="ECO:0000313" key="1">
    <source>
        <dbReference type="EnsemblPlants" id="AET4Gv20221400.7"/>
    </source>
</evidence>
<dbReference type="Gramene" id="AET4Gv20221400.5">
    <property type="protein sequence ID" value="AET4Gv20221400.5"/>
    <property type="gene ID" value="AET4Gv20221400"/>
</dbReference>
<dbReference type="EnsemblPlants" id="AET4Gv20221400.5">
    <property type="protein sequence ID" value="AET4Gv20221400.5"/>
    <property type="gene ID" value="AET4Gv20221400"/>
</dbReference>
<dbReference type="EnsemblPlants" id="AET4Gv20221400.8">
    <property type="protein sequence ID" value="AET4Gv20221400.8"/>
    <property type="gene ID" value="AET4Gv20221400"/>
</dbReference>
<dbReference type="Gramene" id="AET4Gv20221400.11">
    <property type="protein sequence ID" value="AET4Gv20221400.11"/>
    <property type="gene ID" value="AET4Gv20221400"/>
</dbReference>